<comment type="similarity">
    <text evidence="1">Belongs to the Mediator complex subunit 8 family.</text>
</comment>
<dbReference type="AlphaFoldDB" id="A0A6A6WQS3"/>
<feature type="region of interest" description="Disordered" evidence="2">
    <location>
        <begin position="154"/>
        <end position="178"/>
    </location>
</feature>
<keyword evidence="1" id="KW-0539">Nucleus</keyword>
<keyword evidence="1" id="KW-0804">Transcription</keyword>
<name>A0A6A6WQS3_9PLEO</name>
<dbReference type="GO" id="GO:0006357">
    <property type="term" value="P:regulation of transcription by RNA polymerase II"/>
    <property type="evidence" value="ECO:0007669"/>
    <property type="project" value="InterPro"/>
</dbReference>
<dbReference type="GO" id="GO:0016592">
    <property type="term" value="C:mediator complex"/>
    <property type="evidence" value="ECO:0007669"/>
    <property type="project" value="InterPro"/>
</dbReference>
<keyword evidence="1" id="KW-0010">Activator</keyword>
<dbReference type="Proteomes" id="UP000799757">
    <property type="component" value="Unassembled WGS sequence"/>
</dbReference>
<keyword evidence="4" id="KW-1185">Reference proteome</keyword>
<dbReference type="Gene3D" id="1.20.58.1710">
    <property type="match status" value="1"/>
</dbReference>
<keyword evidence="1" id="KW-0805">Transcription regulation</keyword>
<feature type="compositionally biased region" description="Low complexity" evidence="2">
    <location>
        <begin position="244"/>
        <end position="262"/>
    </location>
</feature>
<gene>
    <name evidence="1" type="primary">MED8</name>
    <name evidence="3" type="ORF">K505DRAFT_422586</name>
</gene>
<dbReference type="OrthoDB" id="5329317at2759"/>
<dbReference type="Pfam" id="PF10232">
    <property type="entry name" value="Med8"/>
    <property type="match status" value="1"/>
</dbReference>
<evidence type="ECO:0000256" key="2">
    <source>
        <dbReference type="SAM" id="MobiDB-lite"/>
    </source>
</evidence>
<evidence type="ECO:0000313" key="4">
    <source>
        <dbReference type="Proteomes" id="UP000799757"/>
    </source>
</evidence>
<dbReference type="GO" id="GO:0003712">
    <property type="term" value="F:transcription coregulator activity"/>
    <property type="evidence" value="ECO:0007669"/>
    <property type="project" value="InterPro"/>
</dbReference>
<reference evidence="3" key="1">
    <citation type="journal article" date="2020" name="Stud. Mycol.">
        <title>101 Dothideomycetes genomes: a test case for predicting lifestyles and emergence of pathogens.</title>
        <authorList>
            <person name="Haridas S."/>
            <person name="Albert R."/>
            <person name="Binder M."/>
            <person name="Bloem J."/>
            <person name="Labutti K."/>
            <person name="Salamov A."/>
            <person name="Andreopoulos B."/>
            <person name="Baker S."/>
            <person name="Barry K."/>
            <person name="Bills G."/>
            <person name="Bluhm B."/>
            <person name="Cannon C."/>
            <person name="Castanera R."/>
            <person name="Culley D."/>
            <person name="Daum C."/>
            <person name="Ezra D."/>
            <person name="Gonzalez J."/>
            <person name="Henrissat B."/>
            <person name="Kuo A."/>
            <person name="Liang C."/>
            <person name="Lipzen A."/>
            <person name="Lutzoni F."/>
            <person name="Magnuson J."/>
            <person name="Mondo S."/>
            <person name="Nolan M."/>
            <person name="Ohm R."/>
            <person name="Pangilinan J."/>
            <person name="Park H.-J."/>
            <person name="Ramirez L."/>
            <person name="Alfaro M."/>
            <person name="Sun H."/>
            <person name="Tritt A."/>
            <person name="Yoshinaga Y."/>
            <person name="Zwiers L.-H."/>
            <person name="Turgeon B."/>
            <person name="Goodwin S."/>
            <person name="Spatafora J."/>
            <person name="Crous P."/>
            <person name="Grigoriev I."/>
        </authorList>
    </citation>
    <scope>NUCLEOTIDE SEQUENCE</scope>
    <source>
        <strain evidence="3">CBS 109.77</strain>
    </source>
</reference>
<comment type="subunit">
    <text evidence="1">Component of the Mediator complex.</text>
</comment>
<protein>
    <recommendedName>
        <fullName evidence="1">Mediator of RNA polymerase II transcription subunit 8</fullName>
    </recommendedName>
    <alternativeName>
        <fullName evidence="1">Mediator complex subunit 8</fullName>
    </alternativeName>
</protein>
<dbReference type="InterPro" id="IPR019364">
    <property type="entry name" value="Mediatior_Med8_fun/met"/>
</dbReference>
<dbReference type="EMBL" id="MU002528">
    <property type="protein sequence ID" value="KAF2786177.1"/>
    <property type="molecule type" value="Genomic_DNA"/>
</dbReference>
<comment type="function">
    <text evidence="1">Component of the Mediator complex, a coactivator involved in the regulated transcription of nearly all RNA polymerase II-dependent genes. Mediator functions as a bridge to convey information from gene-specific regulatory proteins to the basal RNA polymerase II transcription machinery. Mediator is recruited to promoters by direct interactions with regulatory proteins and serves as a scaffold for the assembly of a functional preinitiation complex with RNA polymerase II and the general transcription factors.</text>
</comment>
<evidence type="ECO:0000256" key="1">
    <source>
        <dbReference type="RuleBase" id="RU364144"/>
    </source>
</evidence>
<organism evidence="3 4">
    <name type="scientific">Melanomma pulvis-pyrius CBS 109.77</name>
    <dbReference type="NCBI Taxonomy" id="1314802"/>
    <lineage>
        <taxon>Eukaryota</taxon>
        <taxon>Fungi</taxon>
        <taxon>Dikarya</taxon>
        <taxon>Ascomycota</taxon>
        <taxon>Pezizomycotina</taxon>
        <taxon>Dothideomycetes</taxon>
        <taxon>Pleosporomycetidae</taxon>
        <taxon>Pleosporales</taxon>
        <taxon>Melanommataceae</taxon>
        <taxon>Melanomma</taxon>
    </lineage>
</organism>
<accession>A0A6A6WQS3</accession>
<evidence type="ECO:0000313" key="3">
    <source>
        <dbReference type="EMBL" id="KAF2786177.1"/>
    </source>
</evidence>
<proteinExistence type="inferred from homology"/>
<comment type="subcellular location">
    <subcellularLocation>
        <location evidence="1">Nucleus</location>
    </subcellularLocation>
</comment>
<sequence>MSRPATQKLTSEDITVLEGLRARMMPLRYNIENLQREMMFNQGNPPSWPEIQRATAVLNSHIHSIQQYINGFSVEVMENNQSTTKVTPGQHPILRSLHPYPTPPFSFEQNGMGGLVETLLRKKPGPKEEKWVIDRLQKASEFCYVPADWGIEPRKGADGVADVDDEGGNDDDGEGANIKVKKVERRDGKLSEDELIDIWMDASNQAQIAAEKIADEQLALGDDDGSSESSSQNEDEEMGDAEQPPSTNGAGPSGAGAAAAAARPTALPLNAILKFMGTGSTE</sequence>
<feature type="compositionally biased region" description="Acidic residues" evidence="2">
    <location>
        <begin position="161"/>
        <end position="174"/>
    </location>
</feature>
<feature type="region of interest" description="Disordered" evidence="2">
    <location>
        <begin position="214"/>
        <end position="262"/>
    </location>
</feature>